<evidence type="ECO:0000313" key="2">
    <source>
        <dbReference type="Proteomes" id="UP001396334"/>
    </source>
</evidence>
<evidence type="ECO:0000313" key="1">
    <source>
        <dbReference type="EMBL" id="KAK9045040.1"/>
    </source>
</evidence>
<dbReference type="Proteomes" id="UP001396334">
    <property type="component" value="Unassembled WGS sequence"/>
</dbReference>
<accession>A0ABR2U5V8</accession>
<organism evidence="1 2">
    <name type="scientific">Hibiscus sabdariffa</name>
    <name type="common">roselle</name>
    <dbReference type="NCBI Taxonomy" id="183260"/>
    <lineage>
        <taxon>Eukaryota</taxon>
        <taxon>Viridiplantae</taxon>
        <taxon>Streptophyta</taxon>
        <taxon>Embryophyta</taxon>
        <taxon>Tracheophyta</taxon>
        <taxon>Spermatophyta</taxon>
        <taxon>Magnoliopsida</taxon>
        <taxon>eudicotyledons</taxon>
        <taxon>Gunneridae</taxon>
        <taxon>Pentapetalae</taxon>
        <taxon>rosids</taxon>
        <taxon>malvids</taxon>
        <taxon>Malvales</taxon>
        <taxon>Malvaceae</taxon>
        <taxon>Malvoideae</taxon>
        <taxon>Hibiscus</taxon>
    </lineage>
</organism>
<dbReference type="EMBL" id="JBBPBN010000002">
    <property type="protein sequence ID" value="KAK9045040.1"/>
    <property type="molecule type" value="Genomic_DNA"/>
</dbReference>
<keyword evidence="2" id="KW-1185">Reference proteome</keyword>
<reference evidence="1 2" key="1">
    <citation type="journal article" date="2024" name="G3 (Bethesda)">
        <title>Genome assembly of Hibiscus sabdariffa L. provides insights into metabolisms of medicinal natural products.</title>
        <authorList>
            <person name="Kim T."/>
        </authorList>
    </citation>
    <scope>NUCLEOTIDE SEQUENCE [LARGE SCALE GENOMIC DNA]</scope>
    <source>
        <strain evidence="1">TK-2024</strain>
        <tissue evidence="1">Old leaves</tissue>
    </source>
</reference>
<gene>
    <name evidence="1" type="ORF">V6N11_058930</name>
</gene>
<proteinExistence type="predicted"/>
<sequence>MGFGWMFLSYGIGSGDCGHWLRLRPVVQLNGVVNGGGGAVGFKTMVMNEEVGLDEWWLWVVGGEEWGSGEGVGRMYMAAAGKGHPWELIWLLQSVLLGTTGDSSPGSTRDKGQVDGD</sequence>
<comment type="caution">
    <text evidence="1">The sequence shown here is derived from an EMBL/GenBank/DDBJ whole genome shotgun (WGS) entry which is preliminary data.</text>
</comment>
<name>A0ABR2U5V8_9ROSI</name>
<protein>
    <submittedName>
        <fullName evidence="1">Uncharacterized protein</fullName>
    </submittedName>
</protein>